<sequence>MWQDKFKENLIYIYVLFIFICFFGRYLVYPKQYPIYLSIALFMFIYMSNYILQRRYSKYTLNKVIKEMNIKWGEIIISFFLMVVILFNVVLNGLYKLTISSLFHALKGVIIIFFFVALKKVLESDCKVKQRFVKINFWLLNCYFIINIPILILQKNYTGFLMRKDFFKYNPLYLDHITGLIGASGTHVLAFYWISLIITNLLFYLKEKKKIVLLLLIGEVIFMIYISLYNDNKMFYIFLFIIAVMMYILTKEKILLTLIFVCPIIILVFYFINKNIIYNLFEYNNLLSHIKNYLYIYNLIQSGKLEKIERFFLVSYAIKDGGVFGKGIGSILLWDDPTLPKHFGINTMSIRIYEGGLIFYLSLILFHYSFYNKLINKNDLINSLMIIVLLLFSSFYTIIFEDLYIVFFFSLTCLLMTMWREMHIKFI</sequence>
<dbReference type="RefSeq" id="WP_013412804.1">
    <property type="nucleotide sequence ID" value="NC_014657.1"/>
</dbReference>
<keyword evidence="1" id="KW-1133">Transmembrane helix</keyword>
<feature type="transmembrane region" description="Helical" evidence="1">
    <location>
        <begin position="97"/>
        <end position="118"/>
    </location>
</feature>
<organism evidence="2 3">
    <name type="scientific">Caldicellulosiruptor owensensis (strain ATCC 700167 / DSM 13100 / OL)</name>
    <dbReference type="NCBI Taxonomy" id="632518"/>
    <lineage>
        <taxon>Bacteria</taxon>
        <taxon>Bacillati</taxon>
        <taxon>Bacillota</taxon>
        <taxon>Bacillota incertae sedis</taxon>
        <taxon>Caldicellulosiruptorales</taxon>
        <taxon>Caldicellulosiruptoraceae</taxon>
        <taxon>Caldicellulosiruptor</taxon>
    </lineage>
</organism>
<keyword evidence="3" id="KW-1185">Reference proteome</keyword>
<dbReference type="EMBL" id="CP002216">
    <property type="protein sequence ID" value="ADQ05482.1"/>
    <property type="molecule type" value="Genomic_DNA"/>
</dbReference>
<evidence type="ECO:0000313" key="2">
    <source>
        <dbReference type="EMBL" id="ADQ05482.1"/>
    </source>
</evidence>
<dbReference type="STRING" id="632518.Calow_1958"/>
<dbReference type="AlphaFoldDB" id="E4Q5S3"/>
<feature type="transmembrane region" description="Helical" evidence="1">
    <location>
        <begin position="177"/>
        <end position="204"/>
    </location>
</feature>
<dbReference type="OrthoDB" id="1910343at2"/>
<evidence type="ECO:0000313" key="3">
    <source>
        <dbReference type="Proteomes" id="UP000006889"/>
    </source>
</evidence>
<feature type="transmembrane region" description="Helical" evidence="1">
    <location>
        <begin position="12"/>
        <end position="29"/>
    </location>
</feature>
<feature type="transmembrane region" description="Helical" evidence="1">
    <location>
        <begin position="72"/>
        <end position="91"/>
    </location>
</feature>
<keyword evidence="1" id="KW-0472">Membrane</keyword>
<dbReference type="HOGENOM" id="CLU_661666_0_0_9"/>
<reference evidence="2 3" key="2">
    <citation type="journal article" date="2011" name="J. Bacteriol.">
        <title>Complete genome sequences for the anaerobic, extremely thermophilic plant biomass-degrading bacteria Caldicellulosiruptor hydrothermalis, Caldicellulosiruptor kristjanssonii, Caldicellulosiruptor kronotskyensis, Caldicellulosiruptor owensenis, and Caldicellulosiruptor lactoaceticus.</title>
        <authorList>
            <person name="Blumer-Schuette S.E."/>
            <person name="Ozdemir I."/>
            <person name="Mistry D."/>
            <person name="Lucas S."/>
            <person name="Lapidus A."/>
            <person name="Cheng J.F."/>
            <person name="Goodwin L.A."/>
            <person name="Pitluck S."/>
            <person name="Land M.L."/>
            <person name="Hauser L.J."/>
            <person name="Woyke T."/>
            <person name="Mikhailova N."/>
            <person name="Pati A."/>
            <person name="Kyrpides N.C."/>
            <person name="Ivanova N."/>
            <person name="Detter J.C."/>
            <person name="Walston-Davenport K."/>
            <person name="Han S."/>
            <person name="Adams M.W."/>
            <person name="Kelly R.M."/>
        </authorList>
    </citation>
    <scope>NUCLEOTIDE SEQUENCE [LARGE SCALE GENOMIC DNA]</scope>
    <source>
        <strain evidence="3">ATCC 700167 / DSM 13100 / OL</strain>
    </source>
</reference>
<feature type="transmembrane region" description="Helical" evidence="1">
    <location>
        <begin position="35"/>
        <end position="52"/>
    </location>
</feature>
<dbReference type="Proteomes" id="UP000006889">
    <property type="component" value="Chromosome"/>
</dbReference>
<reference key="1">
    <citation type="submission" date="2010-09" db="EMBL/GenBank/DDBJ databases">
        <title>Complete sequence of Caldicellulosiruptor owensensis OL.</title>
        <authorList>
            <consortium name="US DOE Joint Genome Institute"/>
            <person name="Lucas S."/>
            <person name="Copeland A."/>
            <person name="Lapidus A."/>
            <person name="Cheng J.-F."/>
            <person name="Bruce D."/>
            <person name="Goodwin L."/>
            <person name="Pitluck S."/>
            <person name="Davenport K."/>
            <person name="Detter J.C."/>
            <person name="Han C."/>
            <person name="Tapia R."/>
            <person name="Land M."/>
            <person name="Hauser L."/>
            <person name="Chang Y.-J."/>
            <person name="Jeffries C."/>
            <person name="Kyrpides N."/>
            <person name="Ivanova N."/>
            <person name="Mikhailova N."/>
            <person name="Blumer-Schuette S.E."/>
            <person name="Kelly R.M."/>
            <person name="Woyke T."/>
        </authorList>
    </citation>
    <scope>NUCLEOTIDE SEQUENCE</scope>
    <source>
        <strain>OL</strain>
    </source>
</reference>
<dbReference type="KEGG" id="cow:Calow_1958"/>
<feature type="transmembrane region" description="Helical" evidence="1">
    <location>
        <begin position="403"/>
        <end position="419"/>
    </location>
</feature>
<gene>
    <name evidence="2" type="ordered locus">Calow_1958</name>
</gene>
<protein>
    <recommendedName>
        <fullName evidence="4">O-antigen polymerase</fullName>
    </recommendedName>
</protein>
<evidence type="ECO:0000256" key="1">
    <source>
        <dbReference type="SAM" id="Phobius"/>
    </source>
</evidence>
<feature type="transmembrane region" description="Helical" evidence="1">
    <location>
        <begin position="350"/>
        <end position="368"/>
    </location>
</feature>
<evidence type="ECO:0008006" key="4">
    <source>
        <dbReference type="Google" id="ProtNLM"/>
    </source>
</evidence>
<proteinExistence type="predicted"/>
<feature type="transmembrane region" description="Helical" evidence="1">
    <location>
        <begin position="380"/>
        <end position="397"/>
    </location>
</feature>
<accession>E4Q5S3</accession>
<feature type="transmembrane region" description="Helical" evidence="1">
    <location>
        <begin position="254"/>
        <end position="272"/>
    </location>
</feature>
<keyword evidence="1" id="KW-0812">Transmembrane</keyword>
<dbReference type="eggNOG" id="ENOG50327HN">
    <property type="taxonomic scope" value="Bacteria"/>
</dbReference>
<feature type="transmembrane region" description="Helical" evidence="1">
    <location>
        <begin position="138"/>
        <end position="157"/>
    </location>
</feature>
<feature type="transmembrane region" description="Helical" evidence="1">
    <location>
        <begin position="211"/>
        <end position="228"/>
    </location>
</feature>
<feature type="transmembrane region" description="Helical" evidence="1">
    <location>
        <begin position="234"/>
        <end position="249"/>
    </location>
</feature>
<name>E4Q5S3_CALOW</name>